<dbReference type="NCBIfam" id="TIGR00632">
    <property type="entry name" value="vsr"/>
    <property type="match status" value="1"/>
</dbReference>
<keyword evidence="3" id="KW-0227">DNA damage</keyword>
<keyword evidence="5" id="KW-0234">DNA repair</keyword>
<reference evidence="7" key="2">
    <citation type="submission" date="2023-01" db="EMBL/GenBank/DDBJ databases">
        <title>Human gut microbiome strain richness.</title>
        <authorList>
            <person name="Chen-Liaw A."/>
        </authorList>
    </citation>
    <scope>NUCLEOTIDE SEQUENCE</scope>
    <source>
        <strain evidence="7">RTP21484st1_B7_RTP21484_190118</strain>
    </source>
</reference>
<dbReference type="Proteomes" id="UP000284434">
    <property type="component" value="Unassembled WGS sequence"/>
</dbReference>
<dbReference type="EMBL" id="QSCO01000012">
    <property type="protein sequence ID" value="RGY06498.1"/>
    <property type="molecule type" value="Genomic_DNA"/>
</dbReference>
<keyword evidence="1" id="KW-0540">Nuclease</keyword>
<evidence type="ECO:0000256" key="6">
    <source>
        <dbReference type="ARBA" id="ARBA00029466"/>
    </source>
</evidence>
<dbReference type="InterPro" id="IPR004603">
    <property type="entry name" value="DNA_mismatch_endonuc_vsr"/>
</dbReference>
<dbReference type="GO" id="GO:0004519">
    <property type="term" value="F:endonuclease activity"/>
    <property type="evidence" value="ECO:0007669"/>
    <property type="project" value="UniProtKB-KW"/>
</dbReference>
<evidence type="ECO:0000256" key="3">
    <source>
        <dbReference type="ARBA" id="ARBA00022763"/>
    </source>
</evidence>
<protein>
    <submittedName>
        <fullName evidence="8">DNA mismatch endonuclease Vsr</fullName>
    </submittedName>
</protein>
<comment type="caution">
    <text evidence="8">The sequence shown here is derived from an EMBL/GenBank/DDBJ whole genome shotgun (WGS) entry which is preliminary data.</text>
</comment>
<keyword evidence="2 8" id="KW-0255">Endonuclease</keyword>
<dbReference type="EMBL" id="JAQMRD010000027">
    <property type="protein sequence ID" value="MDB9224577.1"/>
    <property type="molecule type" value="Genomic_DNA"/>
</dbReference>
<dbReference type="Proteomes" id="UP001212263">
    <property type="component" value="Unassembled WGS sequence"/>
</dbReference>
<dbReference type="RefSeq" id="WP_118103890.1">
    <property type="nucleotide sequence ID" value="NZ_JADNHN010000044.1"/>
</dbReference>
<dbReference type="AlphaFoldDB" id="A0A413IBX5"/>
<dbReference type="CDD" id="cd00221">
    <property type="entry name" value="Vsr"/>
    <property type="match status" value="1"/>
</dbReference>
<accession>A0A413IBX5</accession>
<dbReference type="SUPFAM" id="SSF52980">
    <property type="entry name" value="Restriction endonuclease-like"/>
    <property type="match status" value="1"/>
</dbReference>
<dbReference type="InterPro" id="IPR011335">
    <property type="entry name" value="Restrct_endonuc-II-like"/>
</dbReference>
<evidence type="ECO:0000313" key="7">
    <source>
        <dbReference type="EMBL" id="MDB9224577.1"/>
    </source>
</evidence>
<organism evidence="8 9">
    <name type="scientific">Odoribacter splanchnicus</name>
    <dbReference type="NCBI Taxonomy" id="28118"/>
    <lineage>
        <taxon>Bacteria</taxon>
        <taxon>Pseudomonadati</taxon>
        <taxon>Bacteroidota</taxon>
        <taxon>Bacteroidia</taxon>
        <taxon>Bacteroidales</taxon>
        <taxon>Odoribacteraceae</taxon>
        <taxon>Odoribacter</taxon>
    </lineage>
</organism>
<dbReference type="GO" id="GO:0006298">
    <property type="term" value="P:mismatch repair"/>
    <property type="evidence" value="ECO:0007669"/>
    <property type="project" value="InterPro"/>
</dbReference>
<dbReference type="Gene3D" id="3.40.960.10">
    <property type="entry name" value="VSR Endonuclease"/>
    <property type="match status" value="1"/>
</dbReference>
<evidence type="ECO:0000313" key="9">
    <source>
        <dbReference type="Proteomes" id="UP000284434"/>
    </source>
</evidence>
<comment type="similarity">
    <text evidence="6">Belongs to the Vsr family.</text>
</comment>
<evidence type="ECO:0000256" key="4">
    <source>
        <dbReference type="ARBA" id="ARBA00022801"/>
    </source>
</evidence>
<evidence type="ECO:0000256" key="5">
    <source>
        <dbReference type="ARBA" id="ARBA00023204"/>
    </source>
</evidence>
<proteinExistence type="inferred from homology"/>
<evidence type="ECO:0000313" key="8">
    <source>
        <dbReference type="EMBL" id="RGY06498.1"/>
    </source>
</evidence>
<keyword evidence="4" id="KW-0378">Hydrolase</keyword>
<reference evidence="8 9" key="1">
    <citation type="submission" date="2018-08" db="EMBL/GenBank/DDBJ databases">
        <title>A genome reference for cultivated species of the human gut microbiota.</title>
        <authorList>
            <person name="Zou Y."/>
            <person name="Xue W."/>
            <person name="Luo G."/>
        </authorList>
    </citation>
    <scope>NUCLEOTIDE SEQUENCE [LARGE SCALE GENOMIC DNA]</scope>
    <source>
        <strain evidence="8 9">OF03-11</strain>
    </source>
</reference>
<name>A0A413IBX5_9BACT</name>
<evidence type="ECO:0000256" key="2">
    <source>
        <dbReference type="ARBA" id="ARBA00022759"/>
    </source>
</evidence>
<gene>
    <name evidence="8" type="primary">vsr</name>
    <name evidence="8" type="ORF">DXA53_09975</name>
    <name evidence="7" type="ORF">PN645_16470</name>
</gene>
<dbReference type="Pfam" id="PF03852">
    <property type="entry name" value="Vsr"/>
    <property type="match status" value="1"/>
</dbReference>
<dbReference type="GO" id="GO:0016787">
    <property type="term" value="F:hydrolase activity"/>
    <property type="evidence" value="ECO:0007669"/>
    <property type="project" value="UniProtKB-KW"/>
</dbReference>
<evidence type="ECO:0000256" key="1">
    <source>
        <dbReference type="ARBA" id="ARBA00022722"/>
    </source>
</evidence>
<sequence length="172" mass="20415">MTDVHSQETRSYNMSRIKAKDTKPELLVRKYLFCKGFRYRVNAKDLPGKPDIVLPKYKTVIFIHGCFWHGHEGCKYFVIPKTRTEWWTEKIRKNKERDQQEHEALRKTGWNIITVWECQLKPRKREQTLEGILLLLQKIYLDLQKKPIITPYTPPATEFPIVAEPPSPYGDD</sequence>